<dbReference type="SUPFAM" id="SSF47240">
    <property type="entry name" value="Ferritin-like"/>
    <property type="match status" value="1"/>
</dbReference>
<dbReference type="Proteomes" id="UP001529272">
    <property type="component" value="Unassembled WGS sequence"/>
</dbReference>
<gene>
    <name evidence="2" type="ORF">QRB35_25750</name>
</gene>
<comment type="caution">
    <text evidence="2">The sequence shown here is derived from an EMBL/GenBank/DDBJ whole genome shotgun (WGS) entry which is preliminary data.</text>
</comment>
<dbReference type="InterPro" id="IPR007029">
    <property type="entry name" value="YHS_dom"/>
</dbReference>
<evidence type="ECO:0000313" key="2">
    <source>
        <dbReference type="EMBL" id="MDM3929389.1"/>
    </source>
</evidence>
<protein>
    <submittedName>
        <fullName evidence="2">YHS domain-containing protein</fullName>
    </submittedName>
</protein>
<dbReference type="CDD" id="cd07302">
    <property type="entry name" value="CHD"/>
    <property type="match status" value="1"/>
</dbReference>
<dbReference type="SMART" id="SM00746">
    <property type="entry name" value="TRASH"/>
    <property type="match status" value="1"/>
</dbReference>
<dbReference type="RefSeq" id="WP_289115473.1">
    <property type="nucleotide sequence ID" value="NZ_JASZZX010000036.1"/>
</dbReference>
<proteinExistence type="predicted"/>
<dbReference type="InterPro" id="IPR012348">
    <property type="entry name" value="RNR-like"/>
</dbReference>
<dbReference type="InterPro" id="IPR011017">
    <property type="entry name" value="TRASH_dom"/>
</dbReference>
<dbReference type="SUPFAM" id="SSF55073">
    <property type="entry name" value="Nucleotide cyclase"/>
    <property type="match status" value="1"/>
</dbReference>
<evidence type="ECO:0000313" key="3">
    <source>
        <dbReference type="Proteomes" id="UP001529272"/>
    </source>
</evidence>
<reference evidence="2 3" key="1">
    <citation type="submission" date="2023-06" db="EMBL/GenBank/DDBJ databases">
        <title>Itaconate inhibition of nontuberculous mycobacteria.</title>
        <authorList>
            <person name="Breen P."/>
            <person name="Zimbric M."/>
            <person name="Caverly L."/>
        </authorList>
    </citation>
    <scope>NUCLEOTIDE SEQUENCE [LARGE SCALE GENOMIC DNA]</scope>
    <source>
        <strain evidence="2 3">FLAC1071</strain>
    </source>
</reference>
<dbReference type="InterPro" id="IPR001054">
    <property type="entry name" value="A/G_cyclase"/>
</dbReference>
<organism evidence="2 3">
    <name type="scientific">Mycobacterium intracellulare subsp. chimaera</name>
    <dbReference type="NCBI Taxonomy" id="222805"/>
    <lineage>
        <taxon>Bacteria</taxon>
        <taxon>Bacillati</taxon>
        <taxon>Actinomycetota</taxon>
        <taxon>Actinomycetes</taxon>
        <taxon>Mycobacteriales</taxon>
        <taxon>Mycobacteriaceae</taxon>
        <taxon>Mycobacterium</taxon>
        <taxon>Mycobacterium avium complex (MAC)</taxon>
    </lineage>
</organism>
<name>A0ABT7P7X7_MYCIT</name>
<dbReference type="Pfam" id="PF04945">
    <property type="entry name" value="YHS"/>
    <property type="match status" value="1"/>
</dbReference>
<feature type="domain" description="Guanylate cyclase" evidence="1">
    <location>
        <begin position="3"/>
        <end position="111"/>
    </location>
</feature>
<evidence type="ECO:0000259" key="1">
    <source>
        <dbReference type="PROSITE" id="PS50125"/>
    </source>
</evidence>
<accession>A0ABT7P7X7</accession>
<dbReference type="EMBL" id="JASZZX010000036">
    <property type="protein sequence ID" value="MDM3929389.1"/>
    <property type="molecule type" value="Genomic_DNA"/>
</dbReference>
<dbReference type="Gene3D" id="3.30.70.1230">
    <property type="entry name" value="Nucleotide cyclase"/>
    <property type="match status" value="1"/>
</dbReference>
<reference evidence="3" key="2">
    <citation type="submission" date="2023-06" db="EMBL/GenBank/DDBJ databases">
        <title>Itaconate inhibition of nontuberculous mycobacteria.</title>
        <authorList>
            <person name="Spilker T."/>
        </authorList>
    </citation>
    <scope>NUCLEOTIDE SEQUENCE [LARGE SCALE GENOMIC DNA]</scope>
    <source>
        <strain evidence="3">FLAC1071</strain>
    </source>
</reference>
<dbReference type="InterPro" id="IPR009078">
    <property type="entry name" value="Ferritin-like_SF"/>
</dbReference>
<dbReference type="Gene3D" id="1.10.620.20">
    <property type="entry name" value="Ribonucleotide Reductase, subunit A"/>
    <property type="match status" value="1"/>
</dbReference>
<dbReference type="PROSITE" id="PS50125">
    <property type="entry name" value="GUANYLATE_CYCLASE_2"/>
    <property type="match status" value="1"/>
</dbReference>
<dbReference type="InterPro" id="IPR029787">
    <property type="entry name" value="Nucleotide_cyclase"/>
</dbReference>
<sequence length="213" mass="22722">MWTFGFVDLAGFSALTDVHGDREAVAVVDRLEAIVTESLTVDDQLVKAMGDAVMLRFATTETAFTCTQRIFAKCTSDTGFPAPRGGLHHGPAVARGQDWFGATVNIAARVAAYGRGGQLLATREVAETARRAGASVTALGPVRLRNIVARVELYDLDVGATVHGNVIDPVCRMQVSTGTVAGTLHHHGRYYQFCSTSCAAVFAAQPDHYTANH</sequence>
<keyword evidence="3" id="KW-1185">Reference proteome</keyword>